<comment type="caution">
    <text evidence="1">The sequence shown here is derived from an EMBL/GenBank/DDBJ whole genome shotgun (WGS) entry which is preliminary data.</text>
</comment>
<proteinExistence type="predicted"/>
<name>A0ABQ4CH49_9ACTN</name>
<organism evidence="1 2">
    <name type="scientific">Asanoa siamensis</name>
    <dbReference type="NCBI Taxonomy" id="926357"/>
    <lineage>
        <taxon>Bacteria</taxon>
        <taxon>Bacillati</taxon>
        <taxon>Actinomycetota</taxon>
        <taxon>Actinomycetes</taxon>
        <taxon>Micromonosporales</taxon>
        <taxon>Micromonosporaceae</taxon>
        <taxon>Asanoa</taxon>
    </lineage>
</organism>
<protein>
    <submittedName>
        <fullName evidence="1">Uncharacterized protein</fullName>
    </submittedName>
</protein>
<dbReference type="RefSeq" id="WP_203710080.1">
    <property type="nucleotide sequence ID" value="NZ_BONE01000001.1"/>
</dbReference>
<sequence>MDRRHDDEPAQLELLLTSGAAPSGPSGVLVPTAAGQVQVDILEVTDADLARLPDDPTDRLHVKSHAWAAASATEVTIRAAGQPGPAVAVAEPGPLVAMKLQAVMNRGRVKEGTDLLDIVRLCLDPGARPALLGQLGGSEPQLRADADRHARRWFFDQAERSLRLVRAVPEGREIQLDDLHLVGELLHSSLLDGGAEGI</sequence>
<accession>A0ABQ4CH49</accession>
<dbReference type="EMBL" id="BONE01000001">
    <property type="protein sequence ID" value="GIF70619.1"/>
    <property type="molecule type" value="Genomic_DNA"/>
</dbReference>
<dbReference type="Proteomes" id="UP000604117">
    <property type="component" value="Unassembled WGS sequence"/>
</dbReference>
<gene>
    <name evidence="1" type="ORF">Asi02nite_01370</name>
</gene>
<reference evidence="1 2" key="1">
    <citation type="submission" date="2021-01" db="EMBL/GenBank/DDBJ databases">
        <title>Whole genome shotgun sequence of Asanoa siamensis NBRC 107932.</title>
        <authorList>
            <person name="Komaki H."/>
            <person name="Tamura T."/>
        </authorList>
    </citation>
    <scope>NUCLEOTIDE SEQUENCE [LARGE SCALE GENOMIC DNA]</scope>
    <source>
        <strain evidence="1 2">NBRC 107932</strain>
    </source>
</reference>
<evidence type="ECO:0000313" key="1">
    <source>
        <dbReference type="EMBL" id="GIF70619.1"/>
    </source>
</evidence>
<evidence type="ECO:0000313" key="2">
    <source>
        <dbReference type="Proteomes" id="UP000604117"/>
    </source>
</evidence>
<keyword evidence="2" id="KW-1185">Reference proteome</keyword>